<keyword evidence="4 6" id="KW-1133">Transmembrane helix</keyword>
<keyword evidence="10" id="KW-1185">Reference proteome</keyword>
<dbReference type="EnsemblMetazoa" id="CapteT103696">
    <property type="protein sequence ID" value="CapteP103696"/>
    <property type="gene ID" value="CapteG103696"/>
</dbReference>
<dbReference type="EMBL" id="AMQN01041958">
    <property type="status" value="NOT_ANNOTATED_CDS"/>
    <property type="molecule type" value="Genomic_DNA"/>
</dbReference>
<comment type="subcellular location">
    <subcellularLocation>
        <location evidence="1">Membrane</location>
        <topology evidence="1">Single-pass membrane protein</topology>
    </subcellularLocation>
</comment>
<dbReference type="EMBL" id="AMQN01014958">
    <property type="status" value="NOT_ANNOTATED_CDS"/>
    <property type="molecule type" value="Genomic_DNA"/>
</dbReference>
<evidence type="ECO:0000256" key="3">
    <source>
        <dbReference type="ARBA" id="ARBA00022692"/>
    </source>
</evidence>
<keyword evidence="5 6" id="KW-0472">Membrane</keyword>
<evidence type="ECO:0000256" key="4">
    <source>
        <dbReference type="ARBA" id="ARBA00022989"/>
    </source>
</evidence>
<name>R7URD4_CAPTE</name>
<dbReference type="OrthoDB" id="10052506at2759"/>
<protein>
    <recommendedName>
        <fullName evidence="11">Small integral membrane protein 12</fullName>
    </recommendedName>
</protein>
<dbReference type="Pfam" id="PF15990">
    <property type="entry name" value="UPF0767"/>
    <property type="match status" value="1"/>
</dbReference>
<sequence length="86" mass="10183">MWPVFWAAMRSYSPYIVWPFAAVVGFIGYNAESMIRGEQRESWRPKGIAEERDERLLKESENVDLTLVDKLKDKKFVPKTIFDRNQ</sequence>
<reference evidence="9" key="3">
    <citation type="submission" date="2015-06" db="UniProtKB">
        <authorList>
            <consortium name="EnsemblMetazoa"/>
        </authorList>
    </citation>
    <scope>IDENTIFICATION</scope>
</reference>
<evidence type="ECO:0000256" key="2">
    <source>
        <dbReference type="ARBA" id="ARBA00007304"/>
    </source>
</evidence>
<dbReference type="Proteomes" id="UP000014760">
    <property type="component" value="Unassembled WGS sequence"/>
</dbReference>
<evidence type="ECO:0000313" key="9">
    <source>
        <dbReference type="EnsemblMetazoa" id="CapteP101864"/>
    </source>
</evidence>
<dbReference type="GO" id="GO:0016020">
    <property type="term" value="C:membrane"/>
    <property type="evidence" value="ECO:0007669"/>
    <property type="project" value="UniProtKB-SubCell"/>
</dbReference>
<proteinExistence type="inferred from homology"/>
<dbReference type="HOGENOM" id="CLU_160787_0_0_1"/>
<evidence type="ECO:0000313" key="7">
    <source>
        <dbReference type="EMBL" id="ELT89227.1"/>
    </source>
</evidence>
<reference evidence="8 10" key="2">
    <citation type="journal article" date="2013" name="Nature">
        <title>Insights into bilaterian evolution from three spiralian genomes.</title>
        <authorList>
            <person name="Simakov O."/>
            <person name="Marletaz F."/>
            <person name="Cho S.J."/>
            <person name="Edsinger-Gonzales E."/>
            <person name="Havlak P."/>
            <person name="Hellsten U."/>
            <person name="Kuo D.H."/>
            <person name="Larsson T."/>
            <person name="Lv J."/>
            <person name="Arendt D."/>
            <person name="Savage R."/>
            <person name="Osoegawa K."/>
            <person name="de Jong P."/>
            <person name="Grimwood J."/>
            <person name="Chapman J.A."/>
            <person name="Shapiro H."/>
            <person name="Aerts A."/>
            <person name="Otillar R.P."/>
            <person name="Terry A.Y."/>
            <person name="Boore J.L."/>
            <person name="Grigoriev I.V."/>
            <person name="Lindberg D.R."/>
            <person name="Seaver E.C."/>
            <person name="Weisblat D.A."/>
            <person name="Putnam N.H."/>
            <person name="Rokhsar D.S."/>
        </authorList>
    </citation>
    <scope>NUCLEOTIDE SEQUENCE</scope>
    <source>
        <strain evidence="8 10">I ESC-2004</strain>
    </source>
</reference>
<organism evidence="8">
    <name type="scientific">Capitella teleta</name>
    <name type="common">Polychaete worm</name>
    <dbReference type="NCBI Taxonomy" id="283909"/>
    <lineage>
        <taxon>Eukaryota</taxon>
        <taxon>Metazoa</taxon>
        <taxon>Spiralia</taxon>
        <taxon>Lophotrochozoa</taxon>
        <taxon>Annelida</taxon>
        <taxon>Polychaeta</taxon>
        <taxon>Sedentaria</taxon>
        <taxon>Scolecida</taxon>
        <taxon>Capitellidae</taxon>
        <taxon>Capitella</taxon>
    </lineage>
</organism>
<dbReference type="STRING" id="283909.R7URD4"/>
<keyword evidence="3 6" id="KW-0812">Transmembrane</keyword>
<feature type="transmembrane region" description="Helical" evidence="6">
    <location>
        <begin position="12"/>
        <end position="31"/>
    </location>
</feature>
<comment type="similarity">
    <text evidence="2">Belongs to the SMIM12 family.</text>
</comment>
<evidence type="ECO:0000256" key="1">
    <source>
        <dbReference type="ARBA" id="ARBA00004167"/>
    </source>
</evidence>
<dbReference type="PANTHER" id="PTHR28599:SF1">
    <property type="entry name" value="SMALL INTEGRAL MEMBRANE PROTEIN 12"/>
    <property type="match status" value="1"/>
</dbReference>
<gene>
    <name evidence="7" type="ORF">CAPTEDRAFT_101864</name>
    <name evidence="8" type="ORF">CAPTEDRAFT_103696</name>
</gene>
<reference evidence="10" key="1">
    <citation type="submission" date="2012-12" db="EMBL/GenBank/DDBJ databases">
        <authorList>
            <person name="Hellsten U."/>
            <person name="Grimwood J."/>
            <person name="Chapman J.A."/>
            <person name="Shapiro H."/>
            <person name="Aerts A."/>
            <person name="Otillar R.P."/>
            <person name="Terry A.Y."/>
            <person name="Boore J.L."/>
            <person name="Simakov O."/>
            <person name="Marletaz F."/>
            <person name="Cho S.-J."/>
            <person name="Edsinger-Gonzales E."/>
            <person name="Havlak P."/>
            <person name="Kuo D.-H."/>
            <person name="Larsson T."/>
            <person name="Lv J."/>
            <person name="Arendt D."/>
            <person name="Savage R."/>
            <person name="Osoegawa K."/>
            <person name="de Jong P."/>
            <person name="Lindberg D.R."/>
            <person name="Seaver E.C."/>
            <person name="Weisblat D.A."/>
            <person name="Putnam N.H."/>
            <person name="Grigoriev I.V."/>
            <person name="Rokhsar D.S."/>
        </authorList>
    </citation>
    <scope>NUCLEOTIDE SEQUENCE</scope>
    <source>
        <strain evidence="10">I ESC-2004</strain>
    </source>
</reference>
<dbReference type="EMBL" id="KB311460">
    <property type="protein sequence ID" value="ELT89227.1"/>
    <property type="molecule type" value="Genomic_DNA"/>
</dbReference>
<evidence type="ECO:0008006" key="11">
    <source>
        <dbReference type="Google" id="ProtNLM"/>
    </source>
</evidence>
<dbReference type="PANTHER" id="PTHR28599">
    <property type="entry name" value="SMALL INTEGRAL MEMBRANE PROTEIN 12"/>
    <property type="match status" value="1"/>
</dbReference>
<dbReference type="EnsemblMetazoa" id="CapteT101864">
    <property type="protein sequence ID" value="CapteP101864"/>
    <property type="gene ID" value="CapteG101864"/>
</dbReference>
<dbReference type="FunCoup" id="R7URD4">
    <property type="interactions" value="249"/>
</dbReference>
<dbReference type="InterPro" id="IPR031933">
    <property type="entry name" value="UPF0767"/>
</dbReference>
<dbReference type="OMA" id="YHLEWFL"/>
<dbReference type="EMBL" id="KB298564">
    <property type="protein sequence ID" value="ELU09069.1"/>
    <property type="molecule type" value="Genomic_DNA"/>
</dbReference>
<evidence type="ECO:0000256" key="6">
    <source>
        <dbReference type="SAM" id="Phobius"/>
    </source>
</evidence>
<evidence type="ECO:0000256" key="5">
    <source>
        <dbReference type="ARBA" id="ARBA00023136"/>
    </source>
</evidence>
<accession>R7URD4</accession>
<evidence type="ECO:0000313" key="8">
    <source>
        <dbReference type="EMBL" id="ELU09069.1"/>
    </source>
</evidence>
<evidence type="ECO:0000313" key="10">
    <source>
        <dbReference type="Proteomes" id="UP000014760"/>
    </source>
</evidence>
<dbReference type="AlphaFoldDB" id="R7URD4"/>